<evidence type="ECO:0008006" key="4">
    <source>
        <dbReference type="Google" id="ProtNLM"/>
    </source>
</evidence>
<comment type="caution">
    <text evidence="2">The sequence shown here is derived from an EMBL/GenBank/DDBJ whole genome shotgun (WGS) entry which is preliminary data.</text>
</comment>
<evidence type="ECO:0000256" key="1">
    <source>
        <dbReference type="SAM" id="Phobius"/>
    </source>
</evidence>
<evidence type="ECO:0000313" key="3">
    <source>
        <dbReference type="Proteomes" id="UP000245466"/>
    </source>
</evidence>
<feature type="transmembrane region" description="Helical" evidence="1">
    <location>
        <begin position="49"/>
        <end position="70"/>
    </location>
</feature>
<protein>
    <recommendedName>
        <fullName evidence="4">Subunit length determinant protein</fullName>
    </recommendedName>
</protein>
<keyword evidence="1" id="KW-0812">Transmembrane</keyword>
<keyword evidence="1" id="KW-0472">Membrane</keyword>
<keyword evidence="1" id="KW-1133">Transmembrane helix</keyword>
<dbReference type="EMBL" id="QEKI01000013">
    <property type="protein sequence ID" value="PVY39029.1"/>
    <property type="molecule type" value="Genomic_DNA"/>
</dbReference>
<dbReference type="AlphaFoldDB" id="A0A2U1ARF3"/>
<dbReference type="OrthoDB" id="979029at2"/>
<dbReference type="Proteomes" id="UP000245466">
    <property type="component" value="Unassembled WGS sequence"/>
</dbReference>
<reference evidence="2 3" key="1">
    <citation type="submission" date="2018-04" db="EMBL/GenBank/DDBJ databases">
        <title>Genomic Encyclopedia of Type Strains, Phase IV (KMG-IV): sequencing the most valuable type-strain genomes for metagenomic binning, comparative biology and taxonomic classification.</title>
        <authorList>
            <person name="Goeker M."/>
        </authorList>
    </citation>
    <scope>NUCLEOTIDE SEQUENCE [LARGE SCALE GENOMIC DNA]</scope>
    <source>
        <strain evidence="2 3">DSM 100231</strain>
    </source>
</reference>
<keyword evidence="3" id="KW-1185">Reference proteome</keyword>
<gene>
    <name evidence="2" type="ORF">C8E01_11316</name>
</gene>
<accession>A0A2U1ARF3</accession>
<evidence type="ECO:0000313" key="2">
    <source>
        <dbReference type="EMBL" id="PVY39029.1"/>
    </source>
</evidence>
<organism evidence="2 3">
    <name type="scientific">Pontibacter virosus</name>
    <dbReference type="NCBI Taxonomy" id="1765052"/>
    <lineage>
        <taxon>Bacteria</taxon>
        <taxon>Pseudomonadati</taxon>
        <taxon>Bacteroidota</taxon>
        <taxon>Cytophagia</taxon>
        <taxon>Cytophagales</taxon>
        <taxon>Hymenobacteraceae</taxon>
        <taxon>Pontibacter</taxon>
    </lineage>
</organism>
<feature type="transmembrane region" description="Helical" evidence="1">
    <location>
        <begin position="271"/>
        <end position="293"/>
    </location>
</feature>
<sequence>MPHLKEQDNKPMRNSPDEIDLMVVFQYFGSLFQRILNRINYTIRAIRNHAIVVLGCIAIGMGLAYGLYAITKPFYNSSMTLMLANIRNEFIEEQLLKLSSMIDEGNVEAVAERLDISPDAARSIREMKFSNLDDNRIDEDSVLTGSPFRIELSLYDRELFESMEPALTNYIENNRYFAKQKRIKQKQVEDMISKLRGEITSIDSLKTNSVEPRGPVNGFVYGQPIDPTNLFRESITLYKEQVQLEASLERLDNVEVVSGFIPKLRPTGPNMLKYLAIGGAIAFLIGMIAALNLENKK</sequence>
<dbReference type="RefSeq" id="WP_116544530.1">
    <property type="nucleotide sequence ID" value="NZ_QEKI01000013.1"/>
</dbReference>
<name>A0A2U1ARF3_9BACT</name>
<proteinExistence type="predicted"/>